<gene>
    <name evidence="1" type="ORF">Glove_194g97</name>
</gene>
<reference evidence="1 2" key="1">
    <citation type="submission" date="2018-08" db="EMBL/GenBank/DDBJ databases">
        <title>Genome and evolution of the arbuscular mycorrhizal fungus Diversispora epigaea (formerly Glomus versiforme) and its bacterial endosymbionts.</title>
        <authorList>
            <person name="Sun X."/>
            <person name="Fei Z."/>
            <person name="Harrison M."/>
        </authorList>
    </citation>
    <scope>NUCLEOTIDE SEQUENCE [LARGE SCALE GENOMIC DNA]</scope>
    <source>
        <strain evidence="1 2">IT104</strain>
    </source>
</reference>
<evidence type="ECO:0000313" key="1">
    <source>
        <dbReference type="EMBL" id="RHZ76664.1"/>
    </source>
</evidence>
<dbReference type="Proteomes" id="UP000266861">
    <property type="component" value="Unassembled WGS sequence"/>
</dbReference>
<organism evidence="1 2">
    <name type="scientific">Diversispora epigaea</name>
    <dbReference type="NCBI Taxonomy" id="1348612"/>
    <lineage>
        <taxon>Eukaryota</taxon>
        <taxon>Fungi</taxon>
        <taxon>Fungi incertae sedis</taxon>
        <taxon>Mucoromycota</taxon>
        <taxon>Glomeromycotina</taxon>
        <taxon>Glomeromycetes</taxon>
        <taxon>Diversisporales</taxon>
        <taxon>Diversisporaceae</taxon>
        <taxon>Diversispora</taxon>
    </lineage>
</organism>
<sequence>MDLKERKFQKYLKSAIEMLKHRMNPVNGIGTIKDEEKAFQFYFKSAEGGN</sequence>
<keyword evidence="2" id="KW-1185">Reference proteome</keyword>
<comment type="caution">
    <text evidence="1">The sequence shown here is derived from an EMBL/GenBank/DDBJ whole genome shotgun (WGS) entry which is preliminary data.</text>
</comment>
<accession>A0A397IU68</accession>
<evidence type="ECO:0000313" key="2">
    <source>
        <dbReference type="Proteomes" id="UP000266861"/>
    </source>
</evidence>
<dbReference type="AlphaFoldDB" id="A0A397IU68"/>
<dbReference type="EMBL" id="PQFF01000182">
    <property type="protein sequence ID" value="RHZ76664.1"/>
    <property type="molecule type" value="Genomic_DNA"/>
</dbReference>
<name>A0A397IU68_9GLOM</name>
<proteinExistence type="predicted"/>
<dbReference type="OrthoDB" id="2384430at2759"/>
<protein>
    <submittedName>
        <fullName evidence="1">Uncharacterized protein</fullName>
    </submittedName>
</protein>